<sequence length="229" mass="27420">MQLKEHYTNMWNEAFHHFERNMFEYDTLIDSVKDYRFGVTLIAKPSIETQLEITKMLNDLRQTEPDQYYYPLDDVHVTILSIISCYDGFKLSNINTDAYIDVIRKSLKNIHSFPIMFEGITASPACIMIQGYAGDEIEKIRNNLRDNFKNCNLETSIDKRYQIHTAHSTVVRFRHPIKNSNAFLEKIKQYRHHYFGTTEVQELEFVFNDWYQRHLDEHILARFKLPLYY</sequence>
<name>A0A5B8V976_9BACT</name>
<dbReference type="RefSeq" id="WP_147189208.1">
    <property type="nucleotide sequence ID" value="NZ_CP042435.1"/>
</dbReference>
<gene>
    <name evidence="1" type="ORF">FRZ67_08865</name>
</gene>
<dbReference type="Gene3D" id="3.90.1140.10">
    <property type="entry name" value="Cyclic phosphodiesterase"/>
    <property type="match status" value="1"/>
</dbReference>
<dbReference type="KEGG" id="pgin:FRZ67_08865"/>
<protein>
    <submittedName>
        <fullName evidence="1">Mutarotase</fullName>
    </submittedName>
</protein>
<reference evidence="1 2" key="1">
    <citation type="journal article" date="2016" name="Int. J. Syst. Evol. Microbiol.">
        <title>Panacibacter ginsenosidivorans gen. nov., sp. nov., with ginsenoside converting activity isolated from soil of a ginseng field.</title>
        <authorList>
            <person name="Siddiqi M.Z."/>
            <person name="Muhammad Shafi S."/>
            <person name="Choi K.D."/>
            <person name="Im W.T."/>
        </authorList>
    </citation>
    <scope>NUCLEOTIDE SEQUENCE [LARGE SCALE GENOMIC DNA]</scope>
    <source>
        <strain evidence="1 2">Gsoil1550</strain>
    </source>
</reference>
<dbReference type="InterPro" id="IPR009097">
    <property type="entry name" value="Cyclic_Pdiesterase"/>
</dbReference>
<organism evidence="1 2">
    <name type="scientific">Panacibacter ginsenosidivorans</name>
    <dbReference type="NCBI Taxonomy" id="1813871"/>
    <lineage>
        <taxon>Bacteria</taxon>
        <taxon>Pseudomonadati</taxon>
        <taxon>Bacteroidota</taxon>
        <taxon>Chitinophagia</taxon>
        <taxon>Chitinophagales</taxon>
        <taxon>Chitinophagaceae</taxon>
        <taxon>Panacibacter</taxon>
    </lineage>
</organism>
<dbReference type="OrthoDB" id="2326088at2"/>
<dbReference type="SUPFAM" id="SSF55144">
    <property type="entry name" value="LigT-like"/>
    <property type="match status" value="1"/>
</dbReference>
<evidence type="ECO:0000313" key="1">
    <source>
        <dbReference type="EMBL" id="QEC67401.1"/>
    </source>
</evidence>
<evidence type="ECO:0000313" key="2">
    <source>
        <dbReference type="Proteomes" id="UP000321533"/>
    </source>
</evidence>
<keyword evidence="2" id="KW-1185">Reference proteome</keyword>
<dbReference type="Proteomes" id="UP000321533">
    <property type="component" value="Chromosome"/>
</dbReference>
<proteinExistence type="predicted"/>
<accession>A0A5B8V976</accession>
<dbReference type="EMBL" id="CP042435">
    <property type="protein sequence ID" value="QEC67401.1"/>
    <property type="molecule type" value="Genomic_DNA"/>
</dbReference>
<dbReference type="AlphaFoldDB" id="A0A5B8V976"/>